<organism evidence="2 3">
    <name type="scientific">Nocardioides marmoriginsengisoli</name>
    <dbReference type="NCBI Taxonomy" id="661483"/>
    <lineage>
        <taxon>Bacteria</taxon>
        <taxon>Bacillati</taxon>
        <taxon>Actinomycetota</taxon>
        <taxon>Actinomycetes</taxon>
        <taxon>Propionibacteriales</taxon>
        <taxon>Nocardioidaceae</taxon>
        <taxon>Nocardioides</taxon>
    </lineage>
</organism>
<dbReference type="NCBIfam" id="NF005928">
    <property type="entry name" value="PRK07945.1"/>
    <property type="match status" value="1"/>
</dbReference>
<feature type="domain" description="Polymerase/histidinol phosphatase N-terminal" evidence="1">
    <location>
        <begin position="110"/>
        <end position="191"/>
    </location>
</feature>
<evidence type="ECO:0000313" key="3">
    <source>
        <dbReference type="Proteomes" id="UP000267128"/>
    </source>
</evidence>
<dbReference type="FunFam" id="3.20.20.140:FF:000047">
    <property type="entry name" value="PHP domain-containing protein"/>
    <property type="match status" value="1"/>
</dbReference>
<sequence length="360" mass="38814">MPDADDSYDGGPVAALRRIAFLLERSRAETYKVKAFRSAAATILPLDPDEVADRARAGTLRDLPGIGSSTAEVIVAAAAGRLPERLAKLERDEGGPLVEGGETLRTALRGDLHSHSDWSDGGSPIEEMAFTAMELGHEYLVLTDHSPRLRVANGLSVARLTQQLAVVDAVNEHVAASSFRLLKGIEVDILDDGALDQTDEMLARLDVRVASVHSKLAMDRHAMTRRMVAAVQNPFTNVLGHCTGRLVTGSRGTRGQSEFDAKEVFAACAEHQVAVEINARPERRDPPTKLLRLAIETGCLFSIDSDAHAPGQLDFQVYGCARAEELGLDPDRIVNTWPTSRLVSWANSKIDAAAPDSVSP</sequence>
<dbReference type="PIRSF" id="PIRSF036978">
    <property type="entry name" value="UCP036978_PHPhdr"/>
    <property type="match status" value="1"/>
</dbReference>
<dbReference type="InterPro" id="IPR017078">
    <property type="entry name" value="UCP036978_PHPhdr"/>
</dbReference>
<accession>A0A3N0CC70</accession>
<dbReference type="Proteomes" id="UP000267128">
    <property type="component" value="Unassembled WGS sequence"/>
</dbReference>
<dbReference type="SMART" id="SM00481">
    <property type="entry name" value="POLIIIAc"/>
    <property type="match status" value="1"/>
</dbReference>
<dbReference type="GO" id="GO:0042578">
    <property type="term" value="F:phosphoric ester hydrolase activity"/>
    <property type="evidence" value="ECO:0007669"/>
    <property type="project" value="TreeGrafter"/>
</dbReference>
<dbReference type="RefSeq" id="WP_123228750.1">
    <property type="nucleotide sequence ID" value="NZ_RJSE01000008.1"/>
</dbReference>
<dbReference type="InterPro" id="IPR003141">
    <property type="entry name" value="Pol/His_phosphatase_N"/>
</dbReference>
<dbReference type="Gene3D" id="1.10.150.110">
    <property type="entry name" value="DNA polymerase beta, N-terminal domain-like"/>
    <property type="match status" value="1"/>
</dbReference>
<proteinExistence type="predicted"/>
<comment type="caution">
    <text evidence="2">The sequence shown here is derived from an EMBL/GenBank/DDBJ whole genome shotgun (WGS) entry which is preliminary data.</text>
</comment>
<dbReference type="PANTHER" id="PTHR36928:SF1">
    <property type="entry name" value="PHOSPHATASE YCDX-RELATED"/>
    <property type="match status" value="1"/>
</dbReference>
<dbReference type="InterPro" id="IPR016195">
    <property type="entry name" value="Pol/histidinol_Pase-like"/>
</dbReference>
<dbReference type="Pfam" id="PF02811">
    <property type="entry name" value="PHP"/>
    <property type="match status" value="1"/>
</dbReference>
<dbReference type="OrthoDB" id="9808747at2"/>
<reference evidence="2 3" key="1">
    <citation type="submission" date="2018-11" db="EMBL/GenBank/DDBJ databases">
        <authorList>
            <person name="Li F."/>
        </authorList>
    </citation>
    <scope>NUCLEOTIDE SEQUENCE [LARGE SCALE GENOMIC DNA]</scope>
    <source>
        <strain evidence="2 3">Gsoil 097</strain>
    </source>
</reference>
<evidence type="ECO:0000259" key="1">
    <source>
        <dbReference type="SMART" id="SM00481"/>
    </source>
</evidence>
<dbReference type="InterPro" id="IPR027421">
    <property type="entry name" value="DNA_pol_lamdba_lyase_dom_sf"/>
</dbReference>
<dbReference type="SUPFAM" id="SSF89550">
    <property type="entry name" value="PHP domain-like"/>
    <property type="match status" value="1"/>
</dbReference>
<dbReference type="InterPro" id="IPR050243">
    <property type="entry name" value="PHP_phosphatase"/>
</dbReference>
<evidence type="ECO:0000313" key="2">
    <source>
        <dbReference type="EMBL" id="RNL61034.1"/>
    </source>
</evidence>
<dbReference type="GO" id="GO:0008270">
    <property type="term" value="F:zinc ion binding"/>
    <property type="evidence" value="ECO:0007669"/>
    <property type="project" value="TreeGrafter"/>
</dbReference>
<dbReference type="SUPFAM" id="SSF47802">
    <property type="entry name" value="DNA polymerase beta, N-terminal domain-like"/>
    <property type="match status" value="1"/>
</dbReference>
<dbReference type="Gene3D" id="3.20.20.140">
    <property type="entry name" value="Metal-dependent hydrolases"/>
    <property type="match status" value="1"/>
</dbReference>
<dbReference type="InterPro" id="IPR047967">
    <property type="entry name" value="PolX_PHP"/>
</dbReference>
<gene>
    <name evidence="2" type="ORF">EFK50_16745</name>
</gene>
<dbReference type="GO" id="GO:0005829">
    <property type="term" value="C:cytosol"/>
    <property type="evidence" value="ECO:0007669"/>
    <property type="project" value="TreeGrafter"/>
</dbReference>
<dbReference type="EMBL" id="RJSE01000008">
    <property type="protein sequence ID" value="RNL61034.1"/>
    <property type="molecule type" value="Genomic_DNA"/>
</dbReference>
<dbReference type="CDD" id="cd07436">
    <property type="entry name" value="PHP_PolX"/>
    <property type="match status" value="1"/>
</dbReference>
<dbReference type="Pfam" id="PF14716">
    <property type="entry name" value="HHH_8"/>
    <property type="match status" value="1"/>
</dbReference>
<dbReference type="AlphaFoldDB" id="A0A3N0CC70"/>
<dbReference type="InterPro" id="IPR010996">
    <property type="entry name" value="HHH_MUS81"/>
</dbReference>
<keyword evidence="3" id="KW-1185">Reference proteome</keyword>
<protein>
    <submittedName>
        <fullName evidence="2">PHP domain-containing protein</fullName>
    </submittedName>
</protein>
<dbReference type="PANTHER" id="PTHR36928">
    <property type="entry name" value="PHOSPHATASE YCDX-RELATED"/>
    <property type="match status" value="1"/>
</dbReference>
<name>A0A3N0CC70_9ACTN</name>
<dbReference type="InterPro" id="IPR004013">
    <property type="entry name" value="PHP_dom"/>
</dbReference>